<feature type="compositionally biased region" description="Polar residues" evidence="1">
    <location>
        <begin position="20"/>
        <end position="43"/>
    </location>
</feature>
<gene>
    <name evidence="2" type="ORF">FQN60_011012</name>
</gene>
<protein>
    <submittedName>
        <fullName evidence="2">Uncharacterized protein</fullName>
    </submittedName>
</protein>
<sequence length="85" mass="9199">MQKPRPLMMAMMYRRGRPKQLQSHSGGFFSTASRGRPSSVSSITSPVLIKQSQLGEVQQDVVLLPAAAMVLRTVPSLSAIPPVAH</sequence>
<keyword evidence="3" id="KW-1185">Reference proteome</keyword>
<comment type="caution">
    <text evidence="2">The sequence shown here is derived from an EMBL/GenBank/DDBJ whole genome shotgun (WGS) entry which is preliminary data.</text>
</comment>
<proteinExistence type="predicted"/>
<accession>A0A5J5DR43</accession>
<reference evidence="2 3" key="1">
    <citation type="submission" date="2019-08" db="EMBL/GenBank/DDBJ databases">
        <title>A chromosome-level genome assembly, high-density linkage maps, and genome scans reveal the genomic architecture of hybrid incompatibilities underlying speciation via character displacement in darters (Percidae: Etheostominae).</title>
        <authorList>
            <person name="Moran R.L."/>
            <person name="Catchen J.M."/>
            <person name="Fuller R.C."/>
        </authorList>
    </citation>
    <scope>NUCLEOTIDE SEQUENCE [LARGE SCALE GENOMIC DNA]</scope>
    <source>
        <strain evidence="2">EspeVRDwgs_2016</strain>
        <tissue evidence="2">Muscle</tissue>
    </source>
</reference>
<organism evidence="2 3">
    <name type="scientific">Etheostoma spectabile</name>
    <name type="common">orangethroat darter</name>
    <dbReference type="NCBI Taxonomy" id="54343"/>
    <lineage>
        <taxon>Eukaryota</taxon>
        <taxon>Metazoa</taxon>
        <taxon>Chordata</taxon>
        <taxon>Craniata</taxon>
        <taxon>Vertebrata</taxon>
        <taxon>Euteleostomi</taxon>
        <taxon>Actinopterygii</taxon>
        <taxon>Neopterygii</taxon>
        <taxon>Teleostei</taxon>
        <taxon>Neoteleostei</taxon>
        <taxon>Acanthomorphata</taxon>
        <taxon>Eupercaria</taxon>
        <taxon>Perciformes</taxon>
        <taxon>Percoidei</taxon>
        <taxon>Percidae</taxon>
        <taxon>Etheostomatinae</taxon>
        <taxon>Etheostoma</taxon>
    </lineage>
</organism>
<dbReference type="Proteomes" id="UP000327493">
    <property type="component" value="Chromosome 1"/>
</dbReference>
<feature type="region of interest" description="Disordered" evidence="1">
    <location>
        <begin position="16"/>
        <end position="43"/>
    </location>
</feature>
<dbReference type="EMBL" id="VOFY01000001">
    <property type="protein sequence ID" value="KAA8595721.1"/>
    <property type="molecule type" value="Genomic_DNA"/>
</dbReference>
<name>A0A5J5DR43_9PERO</name>
<dbReference type="AlphaFoldDB" id="A0A5J5DR43"/>
<evidence type="ECO:0000313" key="2">
    <source>
        <dbReference type="EMBL" id="KAA8595721.1"/>
    </source>
</evidence>
<evidence type="ECO:0000313" key="3">
    <source>
        <dbReference type="Proteomes" id="UP000327493"/>
    </source>
</evidence>
<evidence type="ECO:0000256" key="1">
    <source>
        <dbReference type="SAM" id="MobiDB-lite"/>
    </source>
</evidence>